<gene>
    <name evidence="1" type="ORF">SAMN04489717_1186</name>
</gene>
<dbReference type="Proteomes" id="UP000198983">
    <property type="component" value="Chromosome I"/>
</dbReference>
<dbReference type="OrthoDB" id="3226017at2"/>
<dbReference type="AlphaFoldDB" id="A0A1H1NCK7"/>
<accession>A0A1H1NCK7</accession>
<dbReference type="PANTHER" id="PTHR43649">
    <property type="entry name" value="ARABINOSE-BINDING PROTEIN-RELATED"/>
    <property type="match status" value="1"/>
</dbReference>
<dbReference type="STRING" id="117157.SAMN04489717_1186"/>
<keyword evidence="2" id="KW-1185">Reference proteome</keyword>
<reference evidence="1 2" key="1">
    <citation type="submission" date="2016-10" db="EMBL/GenBank/DDBJ databases">
        <authorList>
            <person name="de Groot N.N."/>
        </authorList>
    </citation>
    <scope>NUCLEOTIDE SEQUENCE [LARGE SCALE GENOMIC DNA]</scope>
    <source>
        <strain evidence="1 2">DSM 22024</strain>
    </source>
</reference>
<dbReference type="PROSITE" id="PS51257">
    <property type="entry name" value="PROKAR_LIPOPROTEIN"/>
    <property type="match status" value="1"/>
</dbReference>
<dbReference type="EMBL" id="LT629732">
    <property type="protein sequence ID" value="SDR96647.1"/>
    <property type="molecule type" value="Genomic_DNA"/>
</dbReference>
<sequence length="425" mass="46592">MAPNRRTFLAAASGLLGTALLGTSGCGTRGSYLTPEGTLSLWYWNRSISDTLLAKTPKATGVKLVPQKIGGDFKSKFLTSLAGKAYIPDIVGLNEDVATYFPDADQFVDLYDIGAKDVQSEFLDWKWQRGVTPDGRMVGFPMDTGPTALFYRHDLFDRAGLPSEPAEVAAQMSTWEKYLEAGSTLVKKLPKTYMMPNVDMVYGQALAQQGKRYMDEKNHFIGNGPQVRQPWDLAVDAYRRKITSNTNDWTSDWNAAMSTGRVASFVGAVWMGQVLTDAASGTSGKWRVCRAPGGAGNSGGSFLGIPKSCRDPEAAFKVIKYLQSPENQLIYGLNEMQLYPSAIASLEDRRAQVKDKFYGGQVINEVFATSAKNVKPVYLSPYDNVIGPAFSDQITNIWSAGKDPERAWKDALAEADRQLSHLGLI</sequence>
<dbReference type="Gene3D" id="3.40.190.10">
    <property type="entry name" value="Periplasmic binding protein-like II"/>
    <property type="match status" value="1"/>
</dbReference>
<proteinExistence type="predicted"/>
<organism evidence="1 2">
    <name type="scientific">Actinopolymorpha singaporensis</name>
    <dbReference type="NCBI Taxonomy" id="117157"/>
    <lineage>
        <taxon>Bacteria</taxon>
        <taxon>Bacillati</taxon>
        <taxon>Actinomycetota</taxon>
        <taxon>Actinomycetes</taxon>
        <taxon>Propionibacteriales</taxon>
        <taxon>Actinopolymorphaceae</taxon>
        <taxon>Actinopolymorpha</taxon>
    </lineage>
</organism>
<name>A0A1H1NCK7_9ACTN</name>
<dbReference type="SUPFAM" id="SSF53850">
    <property type="entry name" value="Periplasmic binding protein-like II"/>
    <property type="match status" value="1"/>
</dbReference>
<dbReference type="RefSeq" id="WP_092651291.1">
    <property type="nucleotide sequence ID" value="NZ_LT629732.1"/>
</dbReference>
<dbReference type="InterPro" id="IPR050490">
    <property type="entry name" value="Bact_solute-bd_prot1"/>
</dbReference>
<dbReference type="InterPro" id="IPR006059">
    <property type="entry name" value="SBP"/>
</dbReference>
<evidence type="ECO:0000313" key="1">
    <source>
        <dbReference type="EMBL" id="SDR96647.1"/>
    </source>
</evidence>
<protein>
    <submittedName>
        <fullName evidence="1">Cellobiose transport system substrate-binding protein</fullName>
    </submittedName>
</protein>
<evidence type="ECO:0000313" key="2">
    <source>
        <dbReference type="Proteomes" id="UP000198983"/>
    </source>
</evidence>
<dbReference type="Pfam" id="PF01547">
    <property type="entry name" value="SBP_bac_1"/>
    <property type="match status" value="1"/>
</dbReference>
<dbReference type="PANTHER" id="PTHR43649:SF32">
    <property type="entry name" value="SUGAR BINDING SECRETED PROTEIN"/>
    <property type="match status" value="1"/>
</dbReference>